<sequence>MTDTAGILYTYRGGCHKTFKGAKSVKKNLKNSKDSCK</sequence>
<reference evidence="1" key="1">
    <citation type="submission" date="2014-05" db="EMBL/GenBank/DDBJ databases">
        <authorList>
            <person name="Chronopoulou M."/>
        </authorList>
    </citation>
    <scope>NUCLEOTIDE SEQUENCE</scope>
    <source>
        <tissue evidence="1">Whole organism</tissue>
    </source>
</reference>
<name>A0A0K2SZH0_LEPSM</name>
<evidence type="ECO:0000313" key="1">
    <source>
        <dbReference type="EMBL" id="CDW18777.1"/>
    </source>
</evidence>
<protein>
    <submittedName>
        <fullName evidence="1">Uncharacterized protein</fullName>
    </submittedName>
</protein>
<dbReference type="EMBL" id="HACA01001416">
    <property type="protein sequence ID" value="CDW18777.1"/>
    <property type="molecule type" value="Transcribed_RNA"/>
</dbReference>
<accession>A0A0K2SZH0</accession>
<proteinExistence type="predicted"/>
<organism evidence="1">
    <name type="scientific">Lepeophtheirus salmonis</name>
    <name type="common">Salmon louse</name>
    <name type="synonym">Caligus salmonis</name>
    <dbReference type="NCBI Taxonomy" id="72036"/>
    <lineage>
        <taxon>Eukaryota</taxon>
        <taxon>Metazoa</taxon>
        <taxon>Ecdysozoa</taxon>
        <taxon>Arthropoda</taxon>
        <taxon>Crustacea</taxon>
        <taxon>Multicrustacea</taxon>
        <taxon>Hexanauplia</taxon>
        <taxon>Copepoda</taxon>
        <taxon>Siphonostomatoida</taxon>
        <taxon>Caligidae</taxon>
        <taxon>Lepeophtheirus</taxon>
    </lineage>
</organism>
<dbReference type="AlphaFoldDB" id="A0A0K2SZH0"/>